<dbReference type="GO" id="GO:0050832">
    <property type="term" value="P:defense response to fungus"/>
    <property type="evidence" value="ECO:0007669"/>
    <property type="project" value="UniProtKB-KW"/>
</dbReference>
<evidence type="ECO:0000313" key="8">
    <source>
        <dbReference type="EMBL" id="EOA37456.1"/>
    </source>
</evidence>
<keyword evidence="2" id="KW-0929">Antimicrobial</keyword>
<organism evidence="8 9">
    <name type="scientific">Capsella rubella</name>
    <dbReference type="NCBI Taxonomy" id="81985"/>
    <lineage>
        <taxon>Eukaryota</taxon>
        <taxon>Viridiplantae</taxon>
        <taxon>Streptophyta</taxon>
        <taxon>Embryophyta</taxon>
        <taxon>Tracheophyta</taxon>
        <taxon>Spermatophyta</taxon>
        <taxon>Magnoliopsida</taxon>
        <taxon>eudicotyledons</taxon>
        <taxon>Gunneridae</taxon>
        <taxon>Pentapetalae</taxon>
        <taxon>rosids</taxon>
        <taxon>malvids</taxon>
        <taxon>Brassicales</taxon>
        <taxon>Brassicaceae</taxon>
        <taxon>Camelineae</taxon>
        <taxon>Capsella</taxon>
    </lineage>
</organism>
<dbReference type="EMBL" id="KB870805">
    <property type="protein sequence ID" value="EOA37456.1"/>
    <property type="molecule type" value="Genomic_DNA"/>
</dbReference>
<dbReference type="GO" id="GO:0031640">
    <property type="term" value="P:killing of cells of another organism"/>
    <property type="evidence" value="ECO:0007669"/>
    <property type="project" value="UniProtKB-KW"/>
</dbReference>
<keyword evidence="4" id="KW-0611">Plant defense</keyword>
<feature type="chain" id="PRO_5004342058" description="Defensin-like domain-containing protein" evidence="6">
    <location>
        <begin position="28"/>
        <end position="85"/>
    </location>
</feature>
<accession>R0GNT7</accession>
<evidence type="ECO:0000256" key="2">
    <source>
        <dbReference type="ARBA" id="ARBA00022529"/>
    </source>
</evidence>
<gene>
    <name evidence="8" type="ORF">CARUB_v10011556mg</name>
</gene>
<feature type="domain" description="Defensin-like" evidence="7">
    <location>
        <begin position="36"/>
        <end position="82"/>
    </location>
</feature>
<evidence type="ECO:0000259" key="7">
    <source>
        <dbReference type="Pfam" id="PF24552"/>
    </source>
</evidence>
<comment type="similarity">
    <text evidence="1">Belongs to the DEFL family.</text>
</comment>
<evidence type="ECO:0000313" key="9">
    <source>
        <dbReference type="Proteomes" id="UP000029121"/>
    </source>
</evidence>
<feature type="signal peptide" evidence="6">
    <location>
        <begin position="1"/>
        <end position="27"/>
    </location>
</feature>
<keyword evidence="5" id="KW-1015">Disulfide bond</keyword>
<evidence type="ECO:0000256" key="4">
    <source>
        <dbReference type="ARBA" id="ARBA00022821"/>
    </source>
</evidence>
<keyword evidence="9" id="KW-1185">Reference proteome</keyword>
<name>R0GNT7_9BRAS</name>
<dbReference type="STRING" id="81985.R0GNT7"/>
<evidence type="ECO:0000256" key="5">
    <source>
        <dbReference type="ARBA" id="ARBA00023157"/>
    </source>
</evidence>
<keyword evidence="6" id="KW-0732">Signal</keyword>
<evidence type="ECO:0000256" key="3">
    <source>
        <dbReference type="ARBA" id="ARBA00022577"/>
    </source>
</evidence>
<evidence type="ECO:0000256" key="6">
    <source>
        <dbReference type="SAM" id="SignalP"/>
    </source>
</evidence>
<dbReference type="InterPro" id="IPR056373">
    <property type="entry name" value="Defensin-like_dom"/>
</dbReference>
<sequence>MDITKKFVTILLVVILTISFSNNNILARTTNQQTLHCIEKCSQFYGNLKCYKDCRNQHYDGGQCDDASKGQTLPQPKCCCYNYSN</sequence>
<protein>
    <recommendedName>
        <fullName evidence="7">Defensin-like domain-containing protein</fullName>
    </recommendedName>
</protein>
<dbReference type="Proteomes" id="UP000029121">
    <property type="component" value="Unassembled WGS sequence"/>
</dbReference>
<evidence type="ECO:0000256" key="1">
    <source>
        <dbReference type="ARBA" id="ARBA00006722"/>
    </source>
</evidence>
<reference evidence="9" key="1">
    <citation type="journal article" date="2013" name="Nat. Genet.">
        <title>The Capsella rubella genome and the genomic consequences of rapid mating system evolution.</title>
        <authorList>
            <person name="Slotte T."/>
            <person name="Hazzouri K.M."/>
            <person name="Agren J.A."/>
            <person name="Koenig D."/>
            <person name="Maumus F."/>
            <person name="Guo Y.L."/>
            <person name="Steige K."/>
            <person name="Platts A.E."/>
            <person name="Escobar J.S."/>
            <person name="Newman L.K."/>
            <person name="Wang W."/>
            <person name="Mandakova T."/>
            <person name="Vello E."/>
            <person name="Smith L.M."/>
            <person name="Henz S.R."/>
            <person name="Steffen J."/>
            <person name="Takuno S."/>
            <person name="Brandvain Y."/>
            <person name="Coop G."/>
            <person name="Andolfatto P."/>
            <person name="Hu T.T."/>
            <person name="Blanchette M."/>
            <person name="Clark R.M."/>
            <person name="Quesneville H."/>
            <person name="Nordborg M."/>
            <person name="Gaut B.S."/>
            <person name="Lysak M.A."/>
            <person name="Jenkins J."/>
            <person name="Grimwood J."/>
            <person name="Chapman J."/>
            <person name="Prochnik S."/>
            <person name="Shu S."/>
            <person name="Rokhsar D."/>
            <person name="Schmutz J."/>
            <person name="Weigel D."/>
            <person name="Wright S.I."/>
        </authorList>
    </citation>
    <scope>NUCLEOTIDE SEQUENCE [LARGE SCALE GENOMIC DNA]</scope>
    <source>
        <strain evidence="9">cv. Monte Gargano</strain>
    </source>
</reference>
<dbReference type="Pfam" id="PF24552">
    <property type="entry name" value="Defensin"/>
    <property type="match status" value="1"/>
</dbReference>
<keyword evidence="3" id="KW-0295">Fungicide</keyword>
<proteinExistence type="inferred from homology"/>
<dbReference type="AlphaFoldDB" id="R0GNT7"/>